<evidence type="ECO:0000313" key="2">
    <source>
        <dbReference type="EMBL" id="EER09885.1"/>
    </source>
</evidence>
<name>C5L027_PERM5</name>
<evidence type="ECO:0000313" key="3">
    <source>
        <dbReference type="Proteomes" id="UP000007800"/>
    </source>
</evidence>
<feature type="non-terminal residue" evidence="2">
    <location>
        <position position="1"/>
    </location>
</feature>
<reference evidence="2 3" key="1">
    <citation type="submission" date="2008-07" db="EMBL/GenBank/DDBJ databases">
        <authorList>
            <person name="El-Sayed N."/>
            <person name="Caler E."/>
            <person name="Inman J."/>
            <person name="Amedeo P."/>
            <person name="Hass B."/>
            <person name="Wortman J."/>
        </authorList>
    </citation>
    <scope>NUCLEOTIDE SEQUENCE [LARGE SCALE GENOMIC DNA]</scope>
    <source>
        <strain evidence="3">ATCC 50983 / TXsc</strain>
    </source>
</reference>
<accession>C5L027</accession>
<dbReference type="Proteomes" id="UP000007800">
    <property type="component" value="Unassembled WGS sequence"/>
</dbReference>
<dbReference type="EMBL" id="GG677981">
    <property type="protein sequence ID" value="EER09885.1"/>
    <property type="molecule type" value="Genomic_DNA"/>
</dbReference>
<feature type="region of interest" description="Disordered" evidence="1">
    <location>
        <begin position="1"/>
        <end position="23"/>
    </location>
</feature>
<gene>
    <name evidence="2" type="ORF">Pmar_PMAR018529</name>
</gene>
<dbReference type="RefSeq" id="XP_002778090.1">
    <property type="nucleotide sequence ID" value="XM_002778044.1"/>
</dbReference>
<dbReference type="AlphaFoldDB" id="C5L027"/>
<evidence type="ECO:0000256" key="1">
    <source>
        <dbReference type="SAM" id="MobiDB-lite"/>
    </source>
</evidence>
<proteinExistence type="predicted"/>
<dbReference type="InParanoid" id="C5L027"/>
<feature type="non-terminal residue" evidence="2">
    <location>
        <position position="50"/>
    </location>
</feature>
<protein>
    <submittedName>
        <fullName evidence="2">Uncharacterized protein</fullName>
    </submittedName>
</protein>
<keyword evidence="3" id="KW-1185">Reference proteome</keyword>
<organism evidence="3">
    <name type="scientific">Perkinsus marinus (strain ATCC 50983 / TXsc)</name>
    <dbReference type="NCBI Taxonomy" id="423536"/>
    <lineage>
        <taxon>Eukaryota</taxon>
        <taxon>Sar</taxon>
        <taxon>Alveolata</taxon>
        <taxon>Perkinsozoa</taxon>
        <taxon>Perkinsea</taxon>
        <taxon>Perkinsida</taxon>
        <taxon>Perkinsidae</taxon>
        <taxon>Perkinsus</taxon>
    </lineage>
</organism>
<sequence>YKTSHTSKANGLKKPEQHSNRSFTFRCHRATRHRECSGVTARSAVARAPR</sequence>
<dbReference type="GeneID" id="9052824"/>